<dbReference type="Gene3D" id="1.25.40.10">
    <property type="entry name" value="Tetratricopeptide repeat domain"/>
    <property type="match status" value="1"/>
</dbReference>
<dbReference type="Pfam" id="PF00515">
    <property type="entry name" value="TPR_1"/>
    <property type="match status" value="1"/>
</dbReference>
<organism evidence="2">
    <name type="scientific">bioreactor metagenome</name>
    <dbReference type="NCBI Taxonomy" id="1076179"/>
    <lineage>
        <taxon>unclassified sequences</taxon>
        <taxon>metagenomes</taxon>
        <taxon>ecological metagenomes</taxon>
    </lineage>
</organism>
<evidence type="ECO:0000313" key="2">
    <source>
        <dbReference type="EMBL" id="MPM08246.1"/>
    </source>
</evidence>
<dbReference type="EMBL" id="VSSQ01001429">
    <property type="protein sequence ID" value="MPM08246.1"/>
    <property type="molecule type" value="Genomic_DNA"/>
</dbReference>
<dbReference type="CDD" id="cd02511">
    <property type="entry name" value="Beta4Glucosyltransferase"/>
    <property type="match status" value="1"/>
</dbReference>
<dbReference type="InterPro" id="IPR011990">
    <property type="entry name" value="TPR-like_helical_dom_sf"/>
</dbReference>
<dbReference type="PANTHER" id="PTHR43630:SF2">
    <property type="entry name" value="GLYCOSYLTRANSFERASE"/>
    <property type="match status" value="1"/>
</dbReference>
<protein>
    <recommendedName>
        <fullName evidence="1">Glycosyltransferase 2-like domain-containing protein</fullName>
    </recommendedName>
</protein>
<dbReference type="Pfam" id="PF13181">
    <property type="entry name" value="TPR_8"/>
    <property type="match status" value="1"/>
</dbReference>
<sequence length="333" mass="39099">MGTLSVCIIAKNEEENLVRCLKSVQNIADEIILIDTGSIDNTINISNEFNAKVIHFLWNNDFSAAKNKALEVASKDWILCIDCDEALDITQIIKLKSILNNSSHLGFRLQLINIIDNKPYKGEYLLRIIKNNSGFYFSGKINESLKNSIYKDSYINKVLNSEMLLYNFGYDYNKKSLMKRCNRNLSIYLSFDNYKKDYLYYYNIANEYFLLKNYTKAIDNYIKALDLSSNYFIESYMSFLIVKTYYKMNNFKEAIFIGESLSIKYNAFREIYLLLSICYEKIDDLDKSKNYLKTYLSLYSKGPPYCFRLDYINMNNIIPEMFGFKLDDLENLI</sequence>
<dbReference type="InterPro" id="IPR001173">
    <property type="entry name" value="Glyco_trans_2-like"/>
</dbReference>
<feature type="domain" description="Glycosyltransferase 2-like" evidence="1">
    <location>
        <begin position="5"/>
        <end position="99"/>
    </location>
</feature>
<dbReference type="SMART" id="SM00028">
    <property type="entry name" value="TPR"/>
    <property type="match status" value="2"/>
</dbReference>
<dbReference type="Gene3D" id="3.90.550.10">
    <property type="entry name" value="Spore Coat Polysaccharide Biosynthesis Protein SpsA, Chain A"/>
    <property type="match status" value="1"/>
</dbReference>
<evidence type="ECO:0000259" key="1">
    <source>
        <dbReference type="Pfam" id="PF00535"/>
    </source>
</evidence>
<accession>A0A644WWE6</accession>
<comment type="caution">
    <text evidence="2">The sequence shown here is derived from an EMBL/GenBank/DDBJ whole genome shotgun (WGS) entry which is preliminary data.</text>
</comment>
<dbReference type="Pfam" id="PF00535">
    <property type="entry name" value="Glycos_transf_2"/>
    <property type="match status" value="1"/>
</dbReference>
<dbReference type="PROSITE" id="PS50005">
    <property type="entry name" value="TPR"/>
    <property type="match status" value="1"/>
</dbReference>
<name>A0A644WWE6_9ZZZZ</name>
<dbReference type="PANTHER" id="PTHR43630">
    <property type="entry name" value="POLY-BETA-1,6-N-ACETYL-D-GLUCOSAMINE SYNTHASE"/>
    <property type="match status" value="1"/>
</dbReference>
<reference evidence="2" key="1">
    <citation type="submission" date="2019-08" db="EMBL/GenBank/DDBJ databases">
        <authorList>
            <person name="Kucharzyk K."/>
            <person name="Murdoch R.W."/>
            <person name="Higgins S."/>
            <person name="Loffler F."/>
        </authorList>
    </citation>
    <scope>NUCLEOTIDE SEQUENCE</scope>
</reference>
<dbReference type="SUPFAM" id="SSF53448">
    <property type="entry name" value="Nucleotide-diphospho-sugar transferases"/>
    <property type="match status" value="1"/>
</dbReference>
<proteinExistence type="predicted"/>
<dbReference type="InterPro" id="IPR019734">
    <property type="entry name" value="TPR_rpt"/>
</dbReference>
<gene>
    <name evidence="2" type="ORF">SDC9_54558</name>
</gene>
<dbReference type="AlphaFoldDB" id="A0A644WWE6"/>
<dbReference type="InterPro" id="IPR029044">
    <property type="entry name" value="Nucleotide-diphossugar_trans"/>
</dbReference>
<dbReference type="SUPFAM" id="SSF48452">
    <property type="entry name" value="TPR-like"/>
    <property type="match status" value="1"/>
</dbReference>